<evidence type="ECO:0000313" key="2">
    <source>
        <dbReference type="EMBL" id="NER14076.1"/>
    </source>
</evidence>
<keyword evidence="3" id="KW-1185">Reference proteome</keyword>
<sequence length="190" mass="22477">MQNNYLDSVKKQFLFNKNLGDKSFDQIPEEGIHWQYNEASNSIAIIVKHMAGNMLSRWTNFLTEDGEKEWRKRDEEFEDTYSSKEEMLADWEKGWNCLFDGLNSLKPEDLEAIIYIRNEGHTVIEAINRQLSHYSYHTGQIVYIARMISSDEWQSLSIPKGTSKEYNKEKFGEEKGRRHYTDEYLPSKED</sequence>
<dbReference type="Gene3D" id="1.20.120.450">
    <property type="entry name" value="dinb family like domain"/>
    <property type="match status" value="1"/>
</dbReference>
<dbReference type="EMBL" id="JAABOO010000002">
    <property type="protein sequence ID" value="NER14076.1"/>
    <property type="molecule type" value="Genomic_DNA"/>
</dbReference>
<dbReference type="Proteomes" id="UP000468581">
    <property type="component" value="Unassembled WGS sequence"/>
</dbReference>
<reference evidence="2 3" key="1">
    <citation type="submission" date="2020-01" db="EMBL/GenBank/DDBJ databases">
        <title>Leptobacterium flavescens.</title>
        <authorList>
            <person name="Wang G."/>
        </authorList>
    </citation>
    <scope>NUCLEOTIDE SEQUENCE [LARGE SCALE GENOMIC DNA]</scope>
    <source>
        <strain evidence="2 3">KCTC 22160</strain>
    </source>
</reference>
<feature type="region of interest" description="Disordered" evidence="1">
    <location>
        <begin position="166"/>
        <end position="190"/>
    </location>
</feature>
<dbReference type="Pfam" id="PF07609">
    <property type="entry name" value="DUF1572"/>
    <property type="match status" value="1"/>
</dbReference>
<evidence type="ECO:0000256" key="1">
    <source>
        <dbReference type="SAM" id="MobiDB-lite"/>
    </source>
</evidence>
<protein>
    <submittedName>
        <fullName evidence="2">DUF1572 domain-containing protein</fullName>
    </submittedName>
</protein>
<dbReference type="InterPro" id="IPR034660">
    <property type="entry name" value="DinB/YfiT-like"/>
</dbReference>
<organism evidence="2 3">
    <name type="scientific">Leptobacterium flavescens</name>
    <dbReference type="NCBI Taxonomy" id="472055"/>
    <lineage>
        <taxon>Bacteria</taxon>
        <taxon>Pseudomonadati</taxon>
        <taxon>Bacteroidota</taxon>
        <taxon>Flavobacteriia</taxon>
        <taxon>Flavobacteriales</taxon>
        <taxon>Flavobacteriaceae</taxon>
        <taxon>Leptobacterium</taxon>
    </lineage>
</organism>
<name>A0A6P0UUI2_9FLAO</name>
<gene>
    <name evidence="2" type="ORF">GWK08_11540</name>
</gene>
<evidence type="ECO:0000313" key="3">
    <source>
        <dbReference type="Proteomes" id="UP000468581"/>
    </source>
</evidence>
<proteinExistence type="predicted"/>
<dbReference type="SUPFAM" id="SSF109854">
    <property type="entry name" value="DinB/YfiT-like putative metalloenzymes"/>
    <property type="match status" value="1"/>
</dbReference>
<dbReference type="RefSeq" id="WP_163607341.1">
    <property type="nucleotide sequence ID" value="NZ_JAABOO010000002.1"/>
</dbReference>
<dbReference type="InterPro" id="IPR011466">
    <property type="entry name" value="DUF1572"/>
</dbReference>
<comment type="caution">
    <text evidence="2">The sequence shown here is derived from an EMBL/GenBank/DDBJ whole genome shotgun (WGS) entry which is preliminary data.</text>
</comment>
<accession>A0A6P0UUI2</accession>
<dbReference type="AlphaFoldDB" id="A0A6P0UUI2"/>